<dbReference type="Pfam" id="PF11899">
    <property type="entry name" value="DUF3419"/>
    <property type="match status" value="1"/>
</dbReference>
<accession>A0A7S9QDY3</accession>
<dbReference type="RefSeq" id="WP_196104569.1">
    <property type="nucleotide sequence ID" value="NZ_CP064942.1"/>
</dbReference>
<organism evidence="1 2">
    <name type="scientific">Pontivivens ytuae</name>
    <dbReference type="NCBI Taxonomy" id="2789856"/>
    <lineage>
        <taxon>Bacteria</taxon>
        <taxon>Pseudomonadati</taxon>
        <taxon>Pseudomonadota</taxon>
        <taxon>Alphaproteobacteria</taxon>
        <taxon>Rhodobacterales</taxon>
        <taxon>Paracoccaceae</taxon>
        <taxon>Pontivivens</taxon>
    </lineage>
</organism>
<proteinExistence type="predicted"/>
<keyword evidence="2" id="KW-1185">Reference proteome</keyword>
<dbReference type="AlphaFoldDB" id="A0A7S9QDY3"/>
<dbReference type="PANTHER" id="PTHR47473:SF1">
    <property type="entry name" value="METHYLTRANSFERASE DOMAIN-CONTAINING PROTEIN"/>
    <property type="match status" value="1"/>
</dbReference>
<protein>
    <submittedName>
        <fullName evidence="1">BtaA family protein</fullName>
    </submittedName>
</protein>
<dbReference type="Proteomes" id="UP000594800">
    <property type="component" value="Chromosome"/>
</dbReference>
<dbReference type="InterPro" id="IPR021829">
    <property type="entry name" value="DUF3419"/>
</dbReference>
<sequence length="411" mass="45909">MTIQTADMDATRAAAVHQNAALSREGLLERVFSRLFRGLVYAQIWEDPVADMAALDLTRGDDMVCIASGGCNVMSYLTAEPRSITAVDLSAAHVALLRLKLAGARHLPDFDTFYRFFGHADRAANVRTYDEELAPRLDTEARAYWEGRSLRGRNINMFANNFYAYGLLGRTLWFAHLLARLGGADLRRVLSAKTLEDQREVFEAEVAPLFEKRAVRWLGRRRASLFGLGIPPAQYDKLAADGDGNVMPVLRERVRRLMCDFPIAENYFAWAAFNRGYKREEPRSVPPYLEREAFGTVRKGAAHVQVHNRSLTDLLAEQPAESKSVYVLLDAQDWMTDAQLTALWSEITRTARPGARVIFRTGGAADILPGRVDPAVLGQWHYDAEASAAAFRADRSAIYGGVHLYRLGAKV</sequence>
<name>A0A7S9QDY3_9RHOB</name>
<dbReference type="EMBL" id="CP064942">
    <property type="protein sequence ID" value="QPH55370.1"/>
    <property type="molecule type" value="Genomic_DNA"/>
</dbReference>
<reference evidence="1 2" key="1">
    <citation type="submission" date="2020-11" db="EMBL/GenBank/DDBJ databases">
        <title>Description of Pontivivens ytuae sp. nov. isolated from deep sea sediment of Mariana Trench.</title>
        <authorList>
            <person name="Wang Z."/>
            <person name="Sun Q.-L."/>
            <person name="Xu X.-D."/>
            <person name="Tang Y.-Z."/>
            <person name="Zhang J."/>
        </authorList>
    </citation>
    <scope>NUCLEOTIDE SEQUENCE [LARGE SCALE GENOMIC DNA]</scope>
    <source>
        <strain evidence="1 2">MT2928</strain>
    </source>
</reference>
<dbReference type="KEGG" id="poz:I0K15_06425"/>
<gene>
    <name evidence="1" type="ORF">I0K15_06425</name>
</gene>
<dbReference type="PANTHER" id="PTHR47473">
    <property type="entry name" value="BTA1P"/>
    <property type="match status" value="1"/>
</dbReference>
<evidence type="ECO:0000313" key="2">
    <source>
        <dbReference type="Proteomes" id="UP000594800"/>
    </source>
</evidence>
<evidence type="ECO:0000313" key="1">
    <source>
        <dbReference type="EMBL" id="QPH55370.1"/>
    </source>
</evidence>